<dbReference type="HOGENOM" id="CLU_054584_0_0_1"/>
<gene>
    <name evidence="2" type="ORF">OIDMADRAFT_82415</name>
</gene>
<protein>
    <submittedName>
        <fullName evidence="2">Uncharacterized protein</fullName>
    </submittedName>
</protein>
<dbReference type="Proteomes" id="UP000054321">
    <property type="component" value="Unassembled WGS sequence"/>
</dbReference>
<reference evidence="2 3" key="1">
    <citation type="submission" date="2014-04" db="EMBL/GenBank/DDBJ databases">
        <authorList>
            <consortium name="DOE Joint Genome Institute"/>
            <person name="Kuo A."/>
            <person name="Martino E."/>
            <person name="Perotto S."/>
            <person name="Kohler A."/>
            <person name="Nagy L.G."/>
            <person name="Floudas D."/>
            <person name="Copeland A."/>
            <person name="Barry K.W."/>
            <person name="Cichocki N."/>
            <person name="Veneault-Fourrey C."/>
            <person name="LaButti K."/>
            <person name="Lindquist E.A."/>
            <person name="Lipzen A."/>
            <person name="Lundell T."/>
            <person name="Morin E."/>
            <person name="Murat C."/>
            <person name="Sun H."/>
            <person name="Tunlid A."/>
            <person name="Henrissat B."/>
            <person name="Grigoriev I.V."/>
            <person name="Hibbett D.S."/>
            <person name="Martin F."/>
            <person name="Nordberg H.P."/>
            <person name="Cantor M.N."/>
            <person name="Hua S.X."/>
        </authorList>
    </citation>
    <scope>NUCLEOTIDE SEQUENCE [LARGE SCALE GENOMIC DNA]</scope>
    <source>
        <strain evidence="2 3">Zn</strain>
    </source>
</reference>
<dbReference type="EMBL" id="KN832874">
    <property type="protein sequence ID" value="KIN02585.1"/>
    <property type="molecule type" value="Genomic_DNA"/>
</dbReference>
<organism evidence="2 3">
    <name type="scientific">Oidiodendron maius (strain Zn)</name>
    <dbReference type="NCBI Taxonomy" id="913774"/>
    <lineage>
        <taxon>Eukaryota</taxon>
        <taxon>Fungi</taxon>
        <taxon>Dikarya</taxon>
        <taxon>Ascomycota</taxon>
        <taxon>Pezizomycotina</taxon>
        <taxon>Leotiomycetes</taxon>
        <taxon>Leotiomycetes incertae sedis</taxon>
        <taxon>Myxotrichaceae</taxon>
        <taxon>Oidiodendron</taxon>
    </lineage>
</organism>
<dbReference type="OrthoDB" id="66964at2759"/>
<dbReference type="STRING" id="913774.A0A0C3HHJ7"/>
<evidence type="ECO:0000313" key="3">
    <source>
        <dbReference type="Proteomes" id="UP000054321"/>
    </source>
</evidence>
<feature type="compositionally biased region" description="Polar residues" evidence="1">
    <location>
        <begin position="68"/>
        <end position="96"/>
    </location>
</feature>
<sequence>MLPPIEESVLQSNPKFAALHTMLANNILNPSGSTKKQAAQKERDAVSDALKTARLRAARTQLIRNALNSLDLSPETPATTTKARSKHNPNPSANQSLPPKLLELILLLSARLTSRTPIHPLLESSSQWSSLPSLLPSLGALLSGRLHSQGLSLSRIQSPTTNPSFLHRGIPKLVSNVQDTLSSHTSTKSALDQRRAALISTATVLMDAYHLCTVLVIQTLESVSCGSVSRHARARADYWSLRARELGLSAEEKEGRAKKAIYTPSVSKALENYMAALRDGRERLRDRERGAERALWGYGVGREEGGKEKVMREIAKVYGELGKEVED</sequence>
<evidence type="ECO:0000256" key="1">
    <source>
        <dbReference type="SAM" id="MobiDB-lite"/>
    </source>
</evidence>
<accession>A0A0C3HHJ7</accession>
<name>A0A0C3HHJ7_OIDMZ</name>
<proteinExistence type="predicted"/>
<keyword evidence="3" id="KW-1185">Reference proteome</keyword>
<feature type="non-terminal residue" evidence="2">
    <location>
        <position position="327"/>
    </location>
</feature>
<reference evidence="3" key="2">
    <citation type="submission" date="2015-01" db="EMBL/GenBank/DDBJ databases">
        <title>Evolutionary Origins and Diversification of the Mycorrhizal Mutualists.</title>
        <authorList>
            <consortium name="DOE Joint Genome Institute"/>
            <consortium name="Mycorrhizal Genomics Consortium"/>
            <person name="Kohler A."/>
            <person name="Kuo A."/>
            <person name="Nagy L.G."/>
            <person name="Floudas D."/>
            <person name="Copeland A."/>
            <person name="Barry K.W."/>
            <person name="Cichocki N."/>
            <person name="Veneault-Fourrey C."/>
            <person name="LaButti K."/>
            <person name="Lindquist E.A."/>
            <person name="Lipzen A."/>
            <person name="Lundell T."/>
            <person name="Morin E."/>
            <person name="Murat C."/>
            <person name="Riley R."/>
            <person name="Ohm R."/>
            <person name="Sun H."/>
            <person name="Tunlid A."/>
            <person name="Henrissat B."/>
            <person name="Grigoriev I.V."/>
            <person name="Hibbett D.S."/>
            <person name="Martin F."/>
        </authorList>
    </citation>
    <scope>NUCLEOTIDE SEQUENCE [LARGE SCALE GENOMIC DNA]</scope>
    <source>
        <strain evidence="3">Zn</strain>
    </source>
</reference>
<feature type="region of interest" description="Disordered" evidence="1">
    <location>
        <begin position="68"/>
        <end position="97"/>
    </location>
</feature>
<dbReference type="InParanoid" id="A0A0C3HHJ7"/>
<dbReference type="AlphaFoldDB" id="A0A0C3HHJ7"/>
<evidence type="ECO:0000313" key="2">
    <source>
        <dbReference type="EMBL" id="KIN02585.1"/>
    </source>
</evidence>